<sequence length="147" mass="15284">MSAVIAPPHAQRAATARRLGEEQMQLALDAATSTDPSFSARAYTFIVAYVREQSARLGSVPGEQVTMAARAAGITPSDDRAFGAIYAKAIRQGDIRVVGYCARVRGHGTSGGKLYAAGLRIPLMADSDSIPIADSVPGDGGHVARVS</sequence>
<evidence type="ECO:0000313" key="2">
    <source>
        <dbReference type="Proteomes" id="UP000430120"/>
    </source>
</evidence>
<organism evidence="1 2">
    <name type="scientific">Ideonella dechloratans</name>
    <dbReference type="NCBI Taxonomy" id="36863"/>
    <lineage>
        <taxon>Bacteria</taxon>
        <taxon>Pseudomonadati</taxon>
        <taxon>Pseudomonadota</taxon>
        <taxon>Betaproteobacteria</taxon>
        <taxon>Burkholderiales</taxon>
        <taxon>Sphaerotilaceae</taxon>
        <taxon>Ideonella</taxon>
    </lineage>
</organism>
<reference evidence="1 2" key="1">
    <citation type="submission" date="2019-09" db="EMBL/GenBank/DDBJ databases">
        <title>Draft genome sequences of 48 bacterial type strains from the CCUG.</title>
        <authorList>
            <person name="Tunovic T."/>
            <person name="Pineiro-Iglesias B."/>
            <person name="Unosson C."/>
            <person name="Inganas E."/>
            <person name="Ohlen M."/>
            <person name="Cardew S."/>
            <person name="Jensie-Markopoulos S."/>
            <person name="Salva-Serra F."/>
            <person name="Jaen-Luchoro D."/>
            <person name="Karlsson R."/>
            <person name="Svensson-Stadler L."/>
            <person name="Chun J."/>
            <person name="Moore E."/>
        </authorList>
    </citation>
    <scope>NUCLEOTIDE SEQUENCE [LARGE SCALE GENOMIC DNA]</scope>
    <source>
        <strain evidence="1 2">CCUG 30977</strain>
    </source>
</reference>
<dbReference type="EMBL" id="VZPB01000004">
    <property type="protein sequence ID" value="KAB0584805.1"/>
    <property type="molecule type" value="Genomic_DNA"/>
</dbReference>
<dbReference type="OrthoDB" id="8912710at2"/>
<gene>
    <name evidence="1" type="ORF">F7Q92_03010</name>
</gene>
<comment type="caution">
    <text evidence="1">The sequence shown here is derived from an EMBL/GenBank/DDBJ whole genome shotgun (WGS) entry which is preliminary data.</text>
</comment>
<protein>
    <submittedName>
        <fullName evidence="1">Uncharacterized protein</fullName>
    </submittedName>
</protein>
<evidence type="ECO:0000313" key="1">
    <source>
        <dbReference type="EMBL" id="KAB0584805.1"/>
    </source>
</evidence>
<dbReference type="Proteomes" id="UP000430120">
    <property type="component" value="Unassembled WGS sequence"/>
</dbReference>
<accession>A0A643FG43</accession>
<dbReference type="AlphaFoldDB" id="A0A643FG43"/>
<dbReference type="RefSeq" id="WP_151122428.1">
    <property type="nucleotide sequence ID" value="NZ_CP088082.1"/>
</dbReference>
<name>A0A643FG43_IDEDE</name>
<proteinExistence type="predicted"/>
<keyword evidence="2" id="KW-1185">Reference proteome</keyword>